<name>A0A7S4QVS0_9DINO</name>
<dbReference type="SMART" id="SM00054">
    <property type="entry name" value="EFh"/>
    <property type="match status" value="3"/>
</dbReference>
<dbReference type="Pfam" id="PF13499">
    <property type="entry name" value="EF-hand_7"/>
    <property type="match status" value="2"/>
</dbReference>
<dbReference type="InterPro" id="IPR011992">
    <property type="entry name" value="EF-hand-dom_pair"/>
</dbReference>
<accession>A0A7S4QVS0</accession>
<sequence>MVVQHPFYMVDSSLLPPAGVKRTLDGPPSASLAARQERLQRWHVDQQQKGLAKLGLAAVGGHGTSTDVYPVAAGATARQSGLRRKDPRLRGTPSSLSPPGLDSLIDVLRRRLQHQGMTANVILRRMFEETDINKSGCLSTEQFREVLMRLDLLQNDGECDLIFAYFDEDRSGSIDFNEFLDALKGQLNDVRRAVVREAFRSLDTDGDGALSLQDLLQKFKNTTHPDVRNHRSEDKVYSEFLSCFDVISKDGKVTLAELERYYEYLSAMTPNDEFFVAMVRNAWHLPGALGGPCLRVSIKRLEDVAVRDQRLWRGPSDPKQRGYSSGIGHVPQEIIEIRPDLSVSRHDPKFLSAVRERLEEMGYHDIADVEVIGS</sequence>
<dbReference type="PROSITE" id="PS00018">
    <property type="entry name" value="EF_HAND_1"/>
    <property type="match status" value="2"/>
</dbReference>
<dbReference type="CDD" id="cd00051">
    <property type="entry name" value="EFh"/>
    <property type="match status" value="2"/>
</dbReference>
<dbReference type="PANTHER" id="PTHR34524:SF6">
    <property type="entry name" value="CALCYPHOSINE LIKE"/>
    <property type="match status" value="1"/>
</dbReference>
<organism evidence="6">
    <name type="scientific">Alexandrium monilatum</name>
    <dbReference type="NCBI Taxonomy" id="311494"/>
    <lineage>
        <taxon>Eukaryota</taxon>
        <taxon>Sar</taxon>
        <taxon>Alveolata</taxon>
        <taxon>Dinophyceae</taxon>
        <taxon>Gonyaulacales</taxon>
        <taxon>Pyrocystaceae</taxon>
        <taxon>Alexandrium</taxon>
    </lineage>
</organism>
<dbReference type="SUPFAM" id="SSF47473">
    <property type="entry name" value="EF-hand"/>
    <property type="match status" value="1"/>
</dbReference>
<feature type="domain" description="EF-hand" evidence="5">
    <location>
        <begin position="190"/>
        <end position="225"/>
    </location>
</feature>
<evidence type="ECO:0000313" key="6">
    <source>
        <dbReference type="EMBL" id="CAE4595303.1"/>
    </source>
</evidence>
<keyword evidence="2" id="KW-0677">Repeat</keyword>
<evidence type="ECO:0000256" key="1">
    <source>
        <dbReference type="ARBA" id="ARBA00022723"/>
    </source>
</evidence>
<feature type="domain" description="EF-hand" evidence="5">
    <location>
        <begin position="118"/>
        <end position="153"/>
    </location>
</feature>
<evidence type="ECO:0000256" key="2">
    <source>
        <dbReference type="ARBA" id="ARBA00022737"/>
    </source>
</evidence>
<dbReference type="Gene3D" id="1.10.238.10">
    <property type="entry name" value="EF-hand"/>
    <property type="match status" value="2"/>
</dbReference>
<keyword evidence="1" id="KW-0479">Metal-binding</keyword>
<dbReference type="GO" id="GO:0005509">
    <property type="term" value="F:calcium ion binding"/>
    <property type="evidence" value="ECO:0007669"/>
    <property type="project" value="InterPro"/>
</dbReference>
<proteinExistence type="predicted"/>
<gene>
    <name evidence="6" type="ORF">AMON00008_LOCUS26318</name>
</gene>
<protein>
    <recommendedName>
        <fullName evidence="5">EF-hand domain-containing protein</fullName>
    </recommendedName>
</protein>
<reference evidence="6" key="1">
    <citation type="submission" date="2021-01" db="EMBL/GenBank/DDBJ databases">
        <authorList>
            <person name="Corre E."/>
            <person name="Pelletier E."/>
            <person name="Niang G."/>
            <person name="Scheremetjew M."/>
            <person name="Finn R."/>
            <person name="Kale V."/>
            <person name="Holt S."/>
            <person name="Cochrane G."/>
            <person name="Meng A."/>
            <person name="Brown T."/>
            <person name="Cohen L."/>
        </authorList>
    </citation>
    <scope>NUCLEOTIDE SEQUENCE</scope>
    <source>
        <strain evidence="6">CCMP3105</strain>
    </source>
</reference>
<evidence type="ECO:0000259" key="5">
    <source>
        <dbReference type="PROSITE" id="PS50222"/>
    </source>
</evidence>
<feature type="region of interest" description="Disordered" evidence="4">
    <location>
        <begin position="77"/>
        <end position="97"/>
    </location>
</feature>
<dbReference type="EMBL" id="HBNR01038103">
    <property type="protein sequence ID" value="CAE4595303.1"/>
    <property type="molecule type" value="Transcribed_RNA"/>
</dbReference>
<evidence type="ECO:0000256" key="4">
    <source>
        <dbReference type="SAM" id="MobiDB-lite"/>
    </source>
</evidence>
<dbReference type="PROSITE" id="PS50222">
    <property type="entry name" value="EF_HAND_2"/>
    <property type="match status" value="3"/>
</dbReference>
<feature type="domain" description="EF-hand" evidence="5">
    <location>
        <begin position="154"/>
        <end position="189"/>
    </location>
</feature>
<dbReference type="AlphaFoldDB" id="A0A7S4QVS0"/>
<dbReference type="InterPro" id="IPR018247">
    <property type="entry name" value="EF_Hand_1_Ca_BS"/>
</dbReference>
<dbReference type="PANTHER" id="PTHR34524">
    <property type="entry name" value="CALCYPHOSIN"/>
    <property type="match status" value="1"/>
</dbReference>
<dbReference type="InterPro" id="IPR051581">
    <property type="entry name" value="Ca-bind"/>
</dbReference>
<keyword evidence="3" id="KW-0106">Calcium</keyword>
<evidence type="ECO:0000256" key="3">
    <source>
        <dbReference type="ARBA" id="ARBA00022837"/>
    </source>
</evidence>
<dbReference type="InterPro" id="IPR002048">
    <property type="entry name" value="EF_hand_dom"/>
</dbReference>